<dbReference type="SUPFAM" id="SSF58014">
    <property type="entry name" value="Coiled-coil domain of nucleotide exchange factor GrpE"/>
    <property type="match status" value="1"/>
</dbReference>
<gene>
    <name evidence="3" type="primary">grpE</name>
    <name evidence="7" type="ORF">UV41_C0056G0002</name>
</gene>
<comment type="similarity">
    <text evidence="1 3 5">Belongs to the GrpE family.</text>
</comment>
<dbReference type="CDD" id="cd00446">
    <property type="entry name" value="GrpE"/>
    <property type="match status" value="1"/>
</dbReference>
<feature type="coiled-coil region" evidence="6">
    <location>
        <begin position="7"/>
        <end position="34"/>
    </location>
</feature>
<keyword evidence="3" id="KW-0963">Cytoplasm</keyword>
<accession>A0A0G1DET3</accession>
<keyword evidence="2 3" id="KW-0143">Chaperone</keyword>
<sequence>MVKKTDAKKLEEELVNLEAQLKRALADYRNLERRVQDDVTHFAHHSRAELLMKLLPVLDSLDTAVSGVNNEEAQSGWLQGVAMAVKQLRQVLAEEGLNLIEVGENFDPNLHEAVDVREGMEGKVLQVVQNGYILNSKVIRPARVVVGKGNPPSMEEEQES</sequence>
<dbReference type="PANTHER" id="PTHR21237">
    <property type="entry name" value="GRPE PROTEIN"/>
    <property type="match status" value="1"/>
</dbReference>
<dbReference type="AlphaFoldDB" id="A0A0G1DET3"/>
<dbReference type="PROSITE" id="PS01071">
    <property type="entry name" value="GRPE"/>
    <property type="match status" value="1"/>
</dbReference>
<dbReference type="PANTHER" id="PTHR21237:SF23">
    <property type="entry name" value="GRPE PROTEIN HOMOLOG, MITOCHONDRIAL"/>
    <property type="match status" value="1"/>
</dbReference>
<evidence type="ECO:0000256" key="4">
    <source>
        <dbReference type="RuleBase" id="RU000639"/>
    </source>
</evidence>
<dbReference type="InterPro" id="IPR009012">
    <property type="entry name" value="GrpE_head"/>
</dbReference>
<dbReference type="Gene3D" id="3.90.20.20">
    <property type="match status" value="1"/>
</dbReference>
<evidence type="ECO:0000256" key="3">
    <source>
        <dbReference type="HAMAP-Rule" id="MF_01151"/>
    </source>
</evidence>
<dbReference type="GO" id="GO:0000774">
    <property type="term" value="F:adenyl-nucleotide exchange factor activity"/>
    <property type="evidence" value="ECO:0007669"/>
    <property type="project" value="InterPro"/>
</dbReference>
<dbReference type="GO" id="GO:0051082">
    <property type="term" value="F:unfolded protein binding"/>
    <property type="evidence" value="ECO:0007669"/>
    <property type="project" value="TreeGrafter"/>
</dbReference>
<comment type="subcellular location">
    <subcellularLocation>
        <location evidence="3">Cytoplasm</location>
    </subcellularLocation>
</comment>
<dbReference type="InterPro" id="IPR000740">
    <property type="entry name" value="GrpE"/>
</dbReference>
<dbReference type="GO" id="GO:0006457">
    <property type="term" value="P:protein folding"/>
    <property type="evidence" value="ECO:0007669"/>
    <property type="project" value="InterPro"/>
</dbReference>
<dbReference type="EMBL" id="LCEJ01000056">
    <property type="protein sequence ID" value="KKS69351.1"/>
    <property type="molecule type" value="Genomic_DNA"/>
</dbReference>
<dbReference type="PRINTS" id="PR00773">
    <property type="entry name" value="GRPEPROTEIN"/>
</dbReference>
<evidence type="ECO:0000256" key="1">
    <source>
        <dbReference type="ARBA" id="ARBA00009054"/>
    </source>
</evidence>
<evidence type="ECO:0000313" key="8">
    <source>
        <dbReference type="Proteomes" id="UP000034785"/>
    </source>
</evidence>
<evidence type="ECO:0000313" key="7">
    <source>
        <dbReference type="EMBL" id="KKS69351.1"/>
    </source>
</evidence>
<dbReference type="SUPFAM" id="SSF51064">
    <property type="entry name" value="Head domain of nucleotide exchange factor GrpE"/>
    <property type="match status" value="1"/>
</dbReference>
<protein>
    <recommendedName>
        <fullName evidence="3 4">Protein GrpE</fullName>
    </recommendedName>
    <alternativeName>
        <fullName evidence="3">HSP-70 cofactor</fullName>
    </alternativeName>
</protein>
<name>A0A0G1DET3_9BACT</name>
<dbReference type="Gene3D" id="2.30.22.10">
    <property type="entry name" value="Head domain of nucleotide exchange factor GrpE"/>
    <property type="match status" value="1"/>
</dbReference>
<proteinExistence type="inferred from homology"/>
<keyword evidence="6" id="KW-0175">Coiled coil</keyword>
<reference evidence="7 8" key="1">
    <citation type="journal article" date="2015" name="Nature">
        <title>rRNA introns, odd ribosomes, and small enigmatic genomes across a large radiation of phyla.</title>
        <authorList>
            <person name="Brown C.T."/>
            <person name="Hug L.A."/>
            <person name="Thomas B.C."/>
            <person name="Sharon I."/>
            <person name="Castelle C.J."/>
            <person name="Singh A."/>
            <person name="Wilkins M.J."/>
            <person name="Williams K.H."/>
            <person name="Banfield J.F."/>
        </authorList>
    </citation>
    <scope>NUCLEOTIDE SEQUENCE [LARGE SCALE GENOMIC DNA]</scope>
</reference>
<dbReference type="InterPro" id="IPR013805">
    <property type="entry name" value="GrpE_CC"/>
</dbReference>
<comment type="function">
    <text evidence="3 4">Participates actively in the response to hyperosmotic and heat shock by preventing the aggregation of stress-denatured proteins, in association with DnaK and GrpE. It is the nucleotide exchange factor for DnaK and may function as a thermosensor. Unfolded proteins bind initially to DnaJ; upon interaction with the DnaJ-bound protein, DnaK hydrolyzes its bound ATP, resulting in the formation of a stable complex. GrpE releases ADP from DnaK; ATP binding to DnaK triggers the release of the substrate protein, thus completing the reaction cycle. Several rounds of ATP-dependent interactions between DnaJ, DnaK and GrpE are required for fully efficient folding.</text>
</comment>
<dbReference type="GO" id="GO:0005737">
    <property type="term" value="C:cytoplasm"/>
    <property type="evidence" value="ECO:0007669"/>
    <property type="project" value="UniProtKB-SubCell"/>
</dbReference>
<keyword evidence="3 4" id="KW-0346">Stress response</keyword>
<dbReference type="Pfam" id="PF01025">
    <property type="entry name" value="GrpE"/>
    <property type="match status" value="1"/>
</dbReference>
<organism evidence="7 8">
    <name type="scientific">Candidatus Daviesbacteria bacterium GW2011_GWA2_42_7</name>
    <dbReference type="NCBI Taxonomy" id="1618425"/>
    <lineage>
        <taxon>Bacteria</taxon>
        <taxon>Candidatus Daviesiibacteriota</taxon>
    </lineage>
</organism>
<evidence type="ECO:0000256" key="6">
    <source>
        <dbReference type="SAM" id="Coils"/>
    </source>
</evidence>
<evidence type="ECO:0000256" key="2">
    <source>
        <dbReference type="ARBA" id="ARBA00023186"/>
    </source>
</evidence>
<evidence type="ECO:0000256" key="5">
    <source>
        <dbReference type="RuleBase" id="RU004478"/>
    </source>
</evidence>
<dbReference type="Proteomes" id="UP000034785">
    <property type="component" value="Unassembled WGS sequence"/>
</dbReference>
<dbReference type="HAMAP" id="MF_01151">
    <property type="entry name" value="GrpE"/>
    <property type="match status" value="1"/>
</dbReference>
<comment type="caution">
    <text evidence="7">The sequence shown here is derived from an EMBL/GenBank/DDBJ whole genome shotgun (WGS) entry which is preliminary data.</text>
</comment>
<dbReference type="GO" id="GO:0042803">
    <property type="term" value="F:protein homodimerization activity"/>
    <property type="evidence" value="ECO:0007669"/>
    <property type="project" value="InterPro"/>
</dbReference>
<comment type="subunit">
    <text evidence="3">Homodimer.</text>
</comment>
<dbReference type="GO" id="GO:0051087">
    <property type="term" value="F:protein-folding chaperone binding"/>
    <property type="evidence" value="ECO:0007669"/>
    <property type="project" value="InterPro"/>
</dbReference>